<dbReference type="AlphaFoldDB" id="A0A834IIX1"/>
<feature type="compositionally biased region" description="Basic and acidic residues" evidence="1">
    <location>
        <begin position="77"/>
        <end position="86"/>
    </location>
</feature>
<evidence type="ECO:0000313" key="3">
    <source>
        <dbReference type="Proteomes" id="UP000625711"/>
    </source>
</evidence>
<accession>A0A834IIX1</accession>
<keyword evidence="3" id="KW-1185">Reference proteome</keyword>
<name>A0A834IIX1_RHYFE</name>
<organism evidence="2 3">
    <name type="scientific">Rhynchophorus ferrugineus</name>
    <name type="common">Red palm weevil</name>
    <name type="synonym">Curculio ferrugineus</name>
    <dbReference type="NCBI Taxonomy" id="354439"/>
    <lineage>
        <taxon>Eukaryota</taxon>
        <taxon>Metazoa</taxon>
        <taxon>Ecdysozoa</taxon>
        <taxon>Arthropoda</taxon>
        <taxon>Hexapoda</taxon>
        <taxon>Insecta</taxon>
        <taxon>Pterygota</taxon>
        <taxon>Neoptera</taxon>
        <taxon>Endopterygota</taxon>
        <taxon>Coleoptera</taxon>
        <taxon>Polyphaga</taxon>
        <taxon>Cucujiformia</taxon>
        <taxon>Curculionidae</taxon>
        <taxon>Dryophthorinae</taxon>
        <taxon>Rhynchophorus</taxon>
    </lineage>
</organism>
<comment type="caution">
    <text evidence="2">The sequence shown here is derived from an EMBL/GenBank/DDBJ whole genome shotgun (WGS) entry which is preliminary data.</text>
</comment>
<gene>
    <name evidence="2" type="ORF">GWI33_006307</name>
</gene>
<evidence type="ECO:0000313" key="2">
    <source>
        <dbReference type="EMBL" id="KAF7280176.1"/>
    </source>
</evidence>
<sequence>MQKIKVIKSEARGGSSRWNVECADPALVRVQVALCRAALPSPPPEFGNAPWPIVTRLELRTSPVRPGQVGVGPSERSPVEARECRGVDLSPPD</sequence>
<proteinExistence type="predicted"/>
<dbReference type="Proteomes" id="UP000625711">
    <property type="component" value="Unassembled WGS sequence"/>
</dbReference>
<reference evidence="2" key="1">
    <citation type="submission" date="2020-08" db="EMBL/GenBank/DDBJ databases">
        <title>Genome sequencing and assembly of the red palm weevil Rhynchophorus ferrugineus.</title>
        <authorList>
            <person name="Dias G.B."/>
            <person name="Bergman C.M."/>
            <person name="Manee M."/>
        </authorList>
    </citation>
    <scope>NUCLEOTIDE SEQUENCE</scope>
    <source>
        <strain evidence="2">AA-2017</strain>
        <tissue evidence="2">Whole larva</tissue>
    </source>
</reference>
<protein>
    <submittedName>
        <fullName evidence="2">Uncharacterized protein</fullName>
    </submittedName>
</protein>
<dbReference type="EMBL" id="JAACXV010000317">
    <property type="protein sequence ID" value="KAF7280176.1"/>
    <property type="molecule type" value="Genomic_DNA"/>
</dbReference>
<evidence type="ECO:0000256" key="1">
    <source>
        <dbReference type="SAM" id="MobiDB-lite"/>
    </source>
</evidence>
<feature type="region of interest" description="Disordered" evidence="1">
    <location>
        <begin position="64"/>
        <end position="93"/>
    </location>
</feature>